<dbReference type="EMBL" id="CP034759">
    <property type="protein sequence ID" value="QBG34649.1"/>
    <property type="molecule type" value="Genomic_DNA"/>
</dbReference>
<evidence type="ECO:0000256" key="3">
    <source>
        <dbReference type="ARBA" id="ARBA00022692"/>
    </source>
</evidence>
<dbReference type="PANTHER" id="PTHR32322">
    <property type="entry name" value="INNER MEMBRANE TRANSPORTER"/>
    <property type="match status" value="1"/>
</dbReference>
<dbReference type="InterPro" id="IPR050638">
    <property type="entry name" value="AA-Vitamin_Transporters"/>
</dbReference>
<feature type="transmembrane region" description="Helical" evidence="6">
    <location>
        <begin position="147"/>
        <end position="166"/>
    </location>
</feature>
<comment type="subcellular location">
    <subcellularLocation>
        <location evidence="1">Membrane</location>
        <topology evidence="1">Multi-pass membrane protein</topology>
    </subcellularLocation>
</comment>
<feature type="transmembrane region" description="Helical" evidence="6">
    <location>
        <begin position="211"/>
        <end position="233"/>
    </location>
</feature>
<sequence>MSVSIAYLAVLLIWSTTPLGIIWSSETINPSMAVLLRMLIAVVLGALIIKVRHIELPWHGKAIKLYSYSALGIFGGMMCSYIAGQYLTSGLMSLVFGLSPILSALLARKILAEAKLSLVKKLAMTLSFIGLTIVCSDNLALSTDAGIGIAFILMAVFFFSLSGVLVKSISLVIHPLATTVGSLTVSLPLFLLTWLLLDGSLNIEQWQEKSIYATVYLGVFGSLIGFYAYFYVLQKLTASTVTLITLITPVIALSLGNMLNDEQITVTLLLGAALVIVGLTLYHWGESLLSRFSTSASVKVS</sequence>
<dbReference type="RefSeq" id="WP_130599060.1">
    <property type="nucleotide sequence ID" value="NZ_CP034759.1"/>
</dbReference>
<feature type="transmembrane region" description="Helical" evidence="6">
    <location>
        <begin position="240"/>
        <end position="258"/>
    </location>
</feature>
<keyword evidence="9" id="KW-1185">Reference proteome</keyword>
<dbReference type="SUPFAM" id="SSF103481">
    <property type="entry name" value="Multidrug resistance efflux transporter EmrE"/>
    <property type="match status" value="2"/>
</dbReference>
<feature type="domain" description="EamA" evidence="7">
    <location>
        <begin position="5"/>
        <end position="134"/>
    </location>
</feature>
<gene>
    <name evidence="8" type="ORF">EMK97_02275</name>
</gene>
<dbReference type="InterPro" id="IPR037185">
    <property type="entry name" value="EmrE-like"/>
</dbReference>
<evidence type="ECO:0000256" key="6">
    <source>
        <dbReference type="SAM" id="Phobius"/>
    </source>
</evidence>
<evidence type="ECO:0000256" key="1">
    <source>
        <dbReference type="ARBA" id="ARBA00004141"/>
    </source>
</evidence>
<dbReference type="Pfam" id="PF00892">
    <property type="entry name" value="EamA"/>
    <property type="match status" value="2"/>
</dbReference>
<accession>A0A4P6P3S1</accession>
<feature type="transmembrane region" description="Helical" evidence="6">
    <location>
        <begin position="173"/>
        <end position="196"/>
    </location>
</feature>
<dbReference type="GO" id="GO:0016020">
    <property type="term" value="C:membrane"/>
    <property type="evidence" value="ECO:0007669"/>
    <property type="project" value="UniProtKB-SubCell"/>
</dbReference>
<keyword evidence="5 6" id="KW-0472">Membrane</keyword>
<feature type="transmembrane region" description="Helical" evidence="6">
    <location>
        <begin position="264"/>
        <end position="284"/>
    </location>
</feature>
<feature type="transmembrane region" description="Helical" evidence="6">
    <location>
        <begin position="34"/>
        <end position="53"/>
    </location>
</feature>
<evidence type="ECO:0000313" key="9">
    <source>
        <dbReference type="Proteomes" id="UP000290244"/>
    </source>
</evidence>
<comment type="similarity">
    <text evidence="2">Belongs to the EamA transporter family.</text>
</comment>
<reference evidence="8 9" key="1">
    <citation type="submission" date="2018-12" db="EMBL/GenBank/DDBJ databases">
        <title>Complete genome of Litorilituus sediminis.</title>
        <authorList>
            <person name="Liu A."/>
            <person name="Rong J."/>
        </authorList>
    </citation>
    <scope>NUCLEOTIDE SEQUENCE [LARGE SCALE GENOMIC DNA]</scope>
    <source>
        <strain evidence="8 9">JCM 17549</strain>
    </source>
</reference>
<evidence type="ECO:0000256" key="2">
    <source>
        <dbReference type="ARBA" id="ARBA00007362"/>
    </source>
</evidence>
<protein>
    <submittedName>
        <fullName evidence="8">DMT family transporter</fullName>
    </submittedName>
</protein>
<keyword evidence="3 6" id="KW-0812">Transmembrane</keyword>
<evidence type="ECO:0000256" key="4">
    <source>
        <dbReference type="ARBA" id="ARBA00022989"/>
    </source>
</evidence>
<feature type="domain" description="EamA" evidence="7">
    <location>
        <begin position="147"/>
        <end position="281"/>
    </location>
</feature>
<feature type="transmembrane region" description="Helical" evidence="6">
    <location>
        <begin position="65"/>
        <end position="84"/>
    </location>
</feature>
<evidence type="ECO:0000256" key="5">
    <source>
        <dbReference type="ARBA" id="ARBA00023136"/>
    </source>
</evidence>
<organism evidence="8 9">
    <name type="scientific">Litorilituus sediminis</name>
    <dbReference type="NCBI Taxonomy" id="718192"/>
    <lineage>
        <taxon>Bacteria</taxon>
        <taxon>Pseudomonadati</taxon>
        <taxon>Pseudomonadota</taxon>
        <taxon>Gammaproteobacteria</taxon>
        <taxon>Alteromonadales</taxon>
        <taxon>Colwelliaceae</taxon>
        <taxon>Litorilituus</taxon>
    </lineage>
</organism>
<proteinExistence type="inferred from homology"/>
<name>A0A4P6P3S1_9GAMM</name>
<evidence type="ECO:0000313" key="8">
    <source>
        <dbReference type="EMBL" id="QBG34649.1"/>
    </source>
</evidence>
<dbReference type="PANTHER" id="PTHR32322:SF2">
    <property type="entry name" value="EAMA DOMAIN-CONTAINING PROTEIN"/>
    <property type="match status" value="1"/>
</dbReference>
<keyword evidence="4 6" id="KW-1133">Transmembrane helix</keyword>
<dbReference type="InterPro" id="IPR000620">
    <property type="entry name" value="EamA_dom"/>
</dbReference>
<dbReference type="OrthoDB" id="9776210at2"/>
<evidence type="ECO:0000259" key="7">
    <source>
        <dbReference type="Pfam" id="PF00892"/>
    </source>
</evidence>
<dbReference type="Proteomes" id="UP000290244">
    <property type="component" value="Chromosome"/>
</dbReference>
<dbReference type="KEGG" id="lsd:EMK97_02275"/>
<dbReference type="AlphaFoldDB" id="A0A4P6P3S1"/>